<dbReference type="Proteomes" id="UP000199584">
    <property type="component" value="Unassembled WGS sequence"/>
</dbReference>
<organism evidence="2 3">
    <name type="scientific">Desulfoscipio geothermicus DSM 3669</name>
    <dbReference type="NCBI Taxonomy" id="1121426"/>
    <lineage>
        <taxon>Bacteria</taxon>
        <taxon>Bacillati</taxon>
        <taxon>Bacillota</taxon>
        <taxon>Clostridia</taxon>
        <taxon>Eubacteriales</taxon>
        <taxon>Desulfallaceae</taxon>
        <taxon>Desulfoscipio</taxon>
    </lineage>
</organism>
<keyword evidence="3" id="KW-1185">Reference proteome</keyword>
<dbReference type="STRING" id="39060.SAMN05660706_10777"/>
<reference evidence="3" key="1">
    <citation type="submission" date="2016-10" db="EMBL/GenBank/DDBJ databases">
        <authorList>
            <person name="Varghese N."/>
            <person name="Submissions S."/>
        </authorList>
    </citation>
    <scope>NUCLEOTIDE SEQUENCE [LARGE SCALE GENOMIC DNA]</scope>
    <source>
        <strain evidence="3">DSM 3669</strain>
    </source>
</reference>
<keyword evidence="1" id="KW-1133">Transmembrane helix</keyword>
<feature type="transmembrane region" description="Helical" evidence="1">
    <location>
        <begin position="6"/>
        <end position="29"/>
    </location>
</feature>
<evidence type="ECO:0000313" key="3">
    <source>
        <dbReference type="Proteomes" id="UP000199584"/>
    </source>
</evidence>
<keyword evidence="1" id="KW-0472">Membrane</keyword>
<dbReference type="AlphaFoldDB" id="A0A1I6D8S4"/>
<keyword evidence="1" id="KW-0812">Transmembrane</keyword>
<dbReference type="OrthoDB" id="1722928at2"/>
<dbReference type="EMBL" id="FOYM01000007">
    <property type="protein sequence ID" value="SFR01865.1"/>
    <property type="molecule type" value="Genomic_DNA"/>
</dbReference>
<name>A0A1I6D8S4_9FIRM</name>
<accession>A0A1I6D8S4</accession>
<proteinExistence type="predicted"/>
<evidence type="ECO:0000313" key="2">
    <source>
        <dbReference type="EMBL" id="SFR01865.1"/>
    </source>
</evidence>
<evidence type="ECO:0000256" key="1">
    <source>
        <dbReference type="SAM" id="Phobius"/>
    </source>
</evidence>
<sequence length="188" mass="21759">MRWQGFKIHVVIISLVVGLAAFMGAHWLYTSLNFQQPLQKQMDNNSLVASYKIVENGDRYKIIVSLRNRENMNLMQSYRQIYDKVREIMGNRPFTIELVNRPNDRLNGVLNQGRFAIHEALVKGNFREMFDALHRYARRAGVESRVYIDDDYVYWQMRDGANYLYEVVPRGVSTGGGALGLERGYDGA</sequence>
<gene>
    <name evidence="2" type="ORF">SAMN05660706_10777</name>
</gene>
<protein>
    <submittedName>
        <fullName evidence="2">Uncharacterized protein</fullName>
    </submittedName>
</protein>
<dbReference type="RefSeq" id="WP_131820610.1">
    <property type="nucleotide sequence ID" value="NZ_FOYM01000007.1"/>
</dbReference>